<dbReference type="PROSITE" id="PS51257">
    <property type="entry name" value="PROKAR_LIPOPROTEIN"/>
    <property type="match status" value="1"/>
</dbReference>
<reference evidence="2 3" key="1">
    <citation type="journal article" date="2016" name="Arch. Microbiol.">
        <title>Streptomyces zhihengii sp. nov., isolated from rhizospheric soil of Psammosilene tunicoides.</title>
        <authorList>
            <person name="Huang M.J."/>
            <person name="Fei J.J."/>
            <person name="Salam N."/>
            <person name="Kim C.J."/>
            <person name="Hozzein W.N."/>
            <person name="Xiao M."/>
            <person name="Huang H.Q."/>
            <person name="Li W.J."/>
        </authorList>
    </citation>
    <scope>NUCLEOTIDE SEQUENCE [LARGE SCALE GENOMIC DNA]</scope>
    <source>
        <strain evidence="2 3">YIM T102</strain>
    </source>
</reference>
<keyword evidence="3" id="KW-1185">Reference proteome</keyword>
<dbReference type="RefSeq" id="WP_205378348.1">
    <property type="nucleotide sequence ID" value="NZ_JAFEJA010000002.1"/>
</dbReference>
<sequence length="157" mass="16819">MGRQLCRRIAVIGALVALTVSCGWAAAIYAAEISADQVEGRWTSEAGTSLVFHENHTFTAEHFNELPVAHDCEEPSALSSGRWAFYAPTEADRFHTADETATRGTVLSLIFSTGDCEVGAYLFGDEDDPGMCPTADADVGCPSDGYLHRNQTAASRS</sequence>
<organism evidence="2 3">
    <name type="scientific">Streptomyces zhihengii</name>
    <dbReference type="NCBI Taxonomy" id="1818004"/>
    <lineage>
        <taxon>Bacteria</taxon>
        <taxon>Bacillati</taxon>
        <taxon>Actinomycetota</taxon>
        <taxon>Actinomycetes</taxon>
        <taxon>Kitasatosporales</taxon>
        <taxon>Streptomycetaceae</taxon>
        <taxon>Streptomyces</taxon>
    </lineage>
</organism>
<comment type="caution">
    <text evidence="2">The sequence shown here is derived from an EMBL/GenBank/DDBJ whole genome shotgun (WGS) entry which is preliminary data.</text>
</comment>
<accession>A0ABS2V3L9</accession>
<evidence type="ECO:0000313" key="3">
    <source>
        <dbReference type="Proteomes" id="UP000664109"/>
    </source>
</evidence>
<protein>
    <recommendedName>
        <fullName evidence="4">Lipoprotein</fullName>
    </recommendedName>
</protein>
<proteinExistence type="predicted"/>
<evidence type="ECO:0000256" key="1">
    <source>
        <dbReference type="SAM" id="SignalP"/>
    </source>
</evidence>
<evidence type="ECO:0008006" key="4">
    <source>
        <dbReference type="Google" id="ProtNLM"/>
    </source>
</evidence>
<name>A0ABS2V3L9_9ACTN</name>
<evidence type="ECO:0000313" key="2">
    <source>
        <dbReference type="EMBL" id="MBM9624340.1"/>
    </source>
</evidence>
<dbReference type="EMBL" id="JAFEJA010000002">
    <property type="protein sequence ID" value="MBM9624340.1"/>
    <property type="molecule type" value="Genomic_DNA"/>
</dbReference>
<dbReference type="Proteomes" id="UP000664109">
    <property type="component" value="Unassembled WGS sequence"/>
</dbReference>
<feature type="signal peptide" evidence="1">
    <location>
        <begin position="1"/>
        <end position="25"/>
    </location>
</feature>
<keyword evidence="1" id="KW-0732">Signal</keyword>
<feature type="chain" id="PRO_5045284036" description="Lipoprotein" evidence="1">
    <location>
        <begin position="26"/>
        <end position="157"/>
    </location>
</feature>
<gene>
    <name evidence="2" type="ORF">JE024_37895</name>
</gene>